<dbReference type="InterPro" id="IPR056720">
    <property type="entry name" value="DUF7818"/>
</dbReference>
<dbReference type="Ensembl" id="ENSOKIT00005112316.1">
    <property type="protein sequence ID" value="ENSOKIP00005104810.1"/>
    <property type="gene ID" value="ENSOKIG00005046086.1"/>
</dbReference>
<reference evidence="4" key="2">
    <citation type="submission" date="2025-09" db="UniProtKB">
        <authorList>
            <consortium name="Ensembl"/>
        </authorList>
    </citation>
    <scope>IDENTIFICATION</scope>
</reference>
<feature type="region of interest" description="Disordered" evidence="2">
    <location>
        <begin position="494"/>
        <end position="853"/>
    </location>
</feature>
<reference evidence="4" key="1">
    <citation type="submission" date="2025-08" db="UniProtKB">
        <authorList>
            <consortium name="Ensembl"/>
        </authorList>
    </citation>
    <scope>IDENTIFICATION</scope>
</reference>
<dbReference type="Pfam" id="PF25126">
    <property type="entry name" value="DUF7818"/>
    <property type="match status" value="1"/>
</dbReference>
<dbReference type="InterPro" id="IPR056718">
    <property type="entry name" value="DUF7816"/>
</dbReference>
<dbReference type="PROSITE" id="PS50828">
    <property type="entry name" value="SMR"/>
    <property type="match status" value="1"/>
</dbReference>
<dbReference type="Pfam" id="PF13671">
    <property type="entry name" value="AAA_33"/>
    <property type="match status" value="1"/>
</dbReference>
<evidence type="ECO:0000313" key="4">
    <source>
        <dbReference type="Ensembl" id="ENSOKIP00005104810.1"/>
    </source>
</evidence>
<feature type="compositionally biased region" description="Basic and acidic residues" evidence="2">
    <location>
        <begin position="506"/>
        <end position="516"/>
    </location>
</feature>
<dbReference type="InterPro" id="IPR002625">
    <property type="entry name" value="Smr_dom"/>
</dbReference>
<dbReference type="GeneTree" id="ENSGT00940000164462"/>
<feature type="region of interest" description="Disordered" evidence="2">
    <location>
        <begin position="97"/>
        <end position="174"/>
    </location>
</feature>
<name>A0A8C7KKZ0_ONCKI</name>
<feature type="region of interest" description="Disordered" evidence="2">
    <location>
        <begin position="191"/>
        <end position="217"/>
    </location>
</feature>
<feature type="coiled-coil region" evidence="1">
    <location>
        <begin position="970"/>
        <end position="997"/>
    </location>
</feature>
<feature type="compositionally biased region" description="Polar residues" evidence="2">
    <location>
        <begin position="191"/>
        <end position="201"/>
    </location>
</feature>
<dbReference type="Proteomes" id="UP000694557">
    <property type="component" value="Unassembled WGS sequence"/>
</dbReference>
<dbReference type="PANTHER" id="PTHR46535">
    <property type="entry name" value="NEDD4-BINDING PROTEIN 2"/>
    <property type="match status" value="1"/>
</dbReference>
<keyword evidence="1" id="KW-0175">Coiled coil</keyword>
<dbReference type="Pfam" id="PF25124">
    <property type="entry name" value="DUF7816"/>
    <property type="match status" value="1"/>
</dbReference>
<evidence type="ECO:0000313" key="5">
    <source>
        <dbReference type="Proteomes" id="UP000694557"/>
    </source>
</evidence>
<dbReference type="InterPro" id="IPR013899">
    <property type="entry name" value="DUF1771"/>
</dbReference>
<dbReference type="GO" id="GO:0004519">
    <property type="term" value="F:endonuclease activity"/>
    <property type="evidence" value="ECO:0007669"/>
    <property type="project" value="TreeGrafter"/>
</dbReference>
<dbReference type="SMART" id="SM01162">
    <property type="entry name" value="DUF1771"/>
    <property type="match status" value="1"/>
</dbReference>
<dbReference type="PANTHER" id="PTHR46535:SF1">
    <property type="entry name" value="NEDD4-BINDING PROTEIN 2"/>
    <property type="match status" value="1"/>
</dbReference>
<dbReference type="InterPro" id="IPR052772">
    <property type="entry name" value="Endo/PolyKinase_Domain-Protein"/>
</dbReference>
<protein>
    <submittedName>
        <fullName evidence="4">NEDD4 binding protein 2</fullName>
    </submittedName>
</protein>
<dbReference type="InterPro" id="IPR027417">
    <property type="entry name" value="P-loop_NTPase"/>
</dbReference>
<feature type="compositionally biased region" description="Basic and acidic residues" evidence="2">
    <location>
        <begin position="647"/>
        <end position="657"/>
    </location>
</feature>
<dbReference type="SUPFAM" id="SSF52540">
    <property type="entry name" value="P-loop containing nucleoside triphosphate hydrolases"/>
    <property type="match status" value="1"/>
</dbReference>
<feature type="domain" description="Smr" evidence="3">
    <location>
        <begin position="1299"/>
        <end position="1377"/>
    </location>
</feature>
<dbReference type="Gene3D" id="3.30.1370.110">
    <property type="match status" value="1"/>
</dbReference>
<dbReference type="Pfam" id="PF08590">
    <property type="entry name" value="DUF1771"/>
    <property type="match status" value="1"/>
</dbReference>
<accession>A0A8C7KKZ0</accession>
<feature type="region of interest" description="Disordered" evidence="2">
    <location>
        <begin position="35"/>
        <end position="73"/>
    </location>
</feature>
<sequence>MDSLLELSVAAERVGPLPPLLSGFELTAALLSPQHNSSKPDLHSHPPTGESAVPLSPPRRAPPLRSEDNQDLTTDLTEEFDVLIDRELENLTIQQEAEERDHGDLHSSSSSSVSSLSFLVQPPGAQQQALPQPLQSSPRASASRRGLPGDQPCPDRVFSAGQASGPHSPVSDLSLNFSGGAAGYRRQRSTLDFSHLTSSPSETDRTKPSLLLDPGAADRPSAFQAYRKLDQFTVHPEGERTVPPGGVVRGARTKTSVAGEEERLNNPPFWNTRAPEFQPHVRGNQATGPAFIVPVALSPSSWHTRATPASHWLAQGPVGQAATVPRSWTGGVSAGPRAPLLSGQHGRLRLEGRVLVLLRGAPGSGKSTLARAMLEQNPHGVVLSTDDYFCRHGDYRYDPSALGEAHEWNHARAQEVMEASFSPVIIDNTNMQGWEMKPYALRHNYKVLFREPSTWWKNKPRELERVPIKHSVKAEKIRWMMENYDRHVTIHSIMGSSHPKLPPHYDPTRPPHHDAKLPPQQDPSPPHQEAKLPPQQDPSPPHQEAKLPPQQDPSPPHQEAKLPPQQDPSPPHQEAKLPPQQDPSPPHQEAKLPPHQEAKLPPHQECTDASETRMEGEVGHLGGGSQCTDSSETRMEGEVGHLGGGSEEQRQSRRAEKQLVLTFTNNTPPSPKPQTDADLDPNPNSDLDPNLHSDLDPNPNSDLDPNPNSDLDPNLHSDLDPNPNSDLAPNLHSDLAPNLHSDLDPNLPSDLDPNIHSDLDPNLHSDLDPNLDSDFSPNFDLNPNLDPNLDSDLNPNLDPDLQPNLDPVLNPNLDLKPNLQPDLYPNLNPDLNPNPHRPSPPPSLADTDRSSQTDPQDFAFLWRLDHNRHDNPTDRVVPYRVTHEKGSQVEERELEEGRTRLQNLVILRRHFKLVNRHTLEDLYDTCQQVGMFVVYYYCCLLCVVVYCCCCLLCCLLFVREEELYCVDEVTQSLLAQLEEMERREEEEERKGRKEKRRDRLVDIQSVELKLPTELALQLVELFGPVGVCSPDDYSVRMDLNMARLLHQKWKDTVRCVLPGSGGVCYLGQLGCVCYLGQVGGCVLPGSGGLFDLSVSLLLSLVQVVLTGEVETQLFDRSLSPPQSGPGGVNRRDGAAMMKETQLFDLFPSIDRHFLQDIFRDHNYCLVQTEQFLRSMLDEGPVRNVVAPEHTPRTHSKDRDKVHTHPVLTARIETSPSLSTKDVEDPEYEDFRAEARLQRGRQLESFSKAAEAYRQGRRDVASYYGQQGHLHGQKMHEANHRAAAQIFERVNSSLLPQNVLDLHGLHVDEALLHLSQVLERKTTECQQGVCRSQLSVITGRGNHSQGGVARIRPAVIDYLNTQGYRYLNTLGLQVPQHT</sequence>
<feature type="region of interest" description="Disordered" evidence="2">
    <location>
        <begin position="236"/>
        <end position="273"/>
    </location>
</feature>
<feature type="compositionally biased region" description="Basic and acidic residues" evidence="2">
    <location>
        <begin position="588"/>
        <end position="618"/>
    </location>
</feature>
<dbReference type="Gene3D" id="3.40.50.300">
    <property type="entry name" value="P-loop containing nucleotide triphosphate hydrolases"/>
    <property type="match status" value="1"/>
</dbReference>
<evidence type="ECO:0000256" key="2">
    <source>
        <dbReference type="SAM" id="MobiDB-lite"/>
    </source>
</evidence>
<evidence type="ECO:0000259" key="3">
    <source>
        <dbReference type="PROSITE" id="PS50828"/>
    </source>
</evidence>
<feature type="compositionally biased region" description="Low complexity" evidence="2">
    <location>
        <begin position="780"/>
        <end position="834"/>
    </location>
</feature>
<feature type="compositionally biased region" description="Low complexity" evidence="2">
    <location>
        <begin position="107"/>
        <end position="138"/>
    </location>
</feature>
<feature type="compositionally biased region" description="Basic and acidic residues" evidence="2">
    <location>
        <begin position="753"/>
        <end position="767"/>
    </location>
</feature>
<dbReference type="InterPro" id="IPR036063">
    <property type="entry name" value="Smr_dom_sf"/>
</dbReference>
<organism evidence="4 5">
    <name type="scientific">Oncorhynchus kisutch</name>
    <name type="common">Coho salmon</name>
    <name type="synonym">Salmo kisutch</name>
    <dbReference type="NCBI Taxonomy" id="8019"/>
    <lineage>
        <taxon>Eukaryota</taxon>
        <taxon>Metazoa</taxon>
        <taxon>Chordata</taxon>
        <taxon>Craniata</taxon>
        <taxon>Vertebrata</taxon>
        <taxon>Euteleostomi</taxon>
        <taxon>Actinopterygii</taxon>
        <taxon>Neopterygii</taxon>
        <taxon>Teleostei</taxon>
        <taxon>Protacanthopterygii</taxon>
        <taxon>Salmoniformes</taxon>
        <taxon>Salmonidae</taxon>
        <taxon>Salmoninae</taxon>
        <taxon>Oncorhynchus</taxon>
    </lineage>
</organism>
<dbReference type="GO" id="GO:0005634">
    <property type="term" value="C:nucleus"/>
    <property type="evidence" value="ECO:0007669"/>
    <property type="project" value="TreeGrafter"/>
</dbReference>
<feature type="compositionally biased region" description="Low complexity" evidence="2">
    <location>
        <begin position="696"/>
        <end position="712"/>
    </location>
</feature>
<dbReference type="Pfam" id="PF01713">
    <property type="entry name" value="Smr"/>
    <property type="match status" value="1"/>
</dbReference>
<evidence type="ECO:0000256" key="1">
    <source>
        <dbReference type="SAM" id="Coils"/>
    </source>
</evidence>
<proteinExistence type="predicted"/>
<dbReference type="SMART" id="SM00463">
    <property type="entry name" value="SMR"/>
    <property type="match status" value="1"/>
</dbReference>
<dbReference type="SUPFAM" id="SSF160443">
    <property type="entry name" value="SMR domain-like"/>
    <property type="match status" value="1"/>
</dbReference>
<keyword evidence="5" id="KW-1185">Reference proteome</keyword>